<dbReference type="GO" id="GO:0005634">
    <property type="term" value="C:nucleus"/>
    <property type="evidence" value="ECO:0007669"/>
    <property type="project" value="TreeGrafter"/>
</dbReference>
<organism evidence="2 3">
    <name type="scientific">Geotrichum candidum</name>
    <name type="common">Oospora lactis</name>
    <name type="synonym">Dipodascus geotrichum</name>
    <dbReference type="NCBI Taxonomy" id="1173061"/>
    <lineage>
        <taxon>Eukaryota</taxon>
        <taxon>Fungi</taxon>
        <taxon>Dikarya</taxon>
        <taxon>Ascomycota</taxon>
        <taxon>Saccharomycotina</taxon>
        <taxon>Dipodascomycetes</taxon>
        <taxon>Dipodascales</taxon>
        <taxon>Dipodascaceae</taxon>
        <taxon>Geotrichum</taxon>
    </lineage>
</organism>
<evidence type="ECO:0000313" key="3">
    <source>
        <dbReference type="Proteomes" id="UP000242525"/>
    </source>
</evidence>
<dbReference type="EMBL" id="CCBN010000023">
    <property type="protein sequence ID" value="CDO57583.1"/>
    <property type="molecule type" value="Genomic_DNA"/>
</dbReference>
<dbReference type="GO" id="GO:0016887">
    <property type="term" value="F:ATP hydrolysis activity"/>
    <property type="evidence" value="ECO:0007669"/>
    <property type="project" value="TreeGrafter"/>
</dbReference>
<sequence length="389" mass="41972">MPNRTPEEENLYQQYFHAIEQVVLSPKPTLTELTGVSDPSSNNINNNKGVRRNQGQDLLILDSSFNPPHAAHALLLQRSLSQLLSRAAAVAGGGPAALRRPAAASIKAVLLFATANADKAVKAASVSALVATYAERAMLMRKFLDQQPQSQIHQAQAAPATAATTAPDVDLSIAVCNCSKFVDKAYLFTQSQLQPAHPNNSNNNSDDNSSPRQVSRDGNLIFAVGFDTIVRVFAPHYYTDIPGGINAALGRGPFRFVVMTRDASSYPGTNSNAKPHDTSKTQPPQTGGPEPDDDFLAQQQQLQAQLTELGLWDYWQHRIDWVRGDASSFGVSSSRIRQLIGQGSTNDSHKISNDGNGDSTGGTKHTAEEMCGPLVYDYILRAGLYRAAS</sequence>
<feature type="region of interest" description="Disordered" evidence="1">
    <location>
        <begin position="265"/>
        <end position="294"/>
    </location>
</feature>
<feature type="compositionally biased region" description="Low complexity" evidence="1">
    <location>
        <begin position="199"/>
        <end position="210"/>
    </location>
</feature>
<feature type="region of interest" description="Disordered" evidence="1">
    <location>
        <begin position="340"/>
        <end position="363"/>
    </location>
</feature>
<gene>
    <name evidence="2" type="ORF">BN980_GECA23s00417g</name>
</gene>
<dbReference type="OrthoDB" id="5591297at2759"/>
<dbReference type="SUPFAM" id="SSF52374">
    <property type="entry name" value="Nucleotidylyl transferase"/>
    <property type="match status" value="1"/>
</dbReference>
<dbReference type="Gene3D" id="3.40.50.620">
    <property type="entry name" value="HUPs"/>
    <property type="match status" value="1"/>
</dbReference>
<name>A0A0J9XKG7_GEOCN</name>
<dbReference type="InterPro" id="IPR014729">
    <property type="entry name" value="Rossmann-like_a/b/a_fold"/>
</dbReference>
<dbReference type="AlphaFoldDB" id="A0A0J9XKG7"/>
<comment type="caution">
    <text evidence="2">The sequence shown here is derived from an EMBL/GenBank/DDBJ whole genome shotgun (WGS) entry which is preliminary data.</text>
</comment>
<reference evidence="2" key="1">
    <citation type="submission" date="2014-03" db="EMBL/GenBank/DDBJ databases">
        <authorList>
            <person name="Casaregola S."/>
        </authorList>
    </citation>
    <scope>NUCLEOTIDE SEQUENCE [LARGE SCALE GENOMIC DNA]</scope>
    <source>
        <strain evidence="2">CLIB 918</strain>
    </source>
</reference>
<feature type="compositionally biased region" description="Polar residues" evidence="1">
    <location>
        <begin position="353"/>
        <end position="363"/>
    </location>
</feature>
<dbReference type="GO" id="GO:0005737">
    <property type="term" value="C:cytoplasm"/>
    <property type="evidence" value="ECO:0007669"/>
    <property type="project" value="TreeGrafter"/>
</dbReference>
<dbReference type="STRING" id="1173061.A0A0J9XKG7"/>
<accession>A0A0J9XKG7</accession>
<dbReference type="PANTHER" id="PTHR31285:SF0">
    <property type="entry name" value="NICOTINAMIDE MONONUCLEOTIDE ADENYLYLTRANSFERASE"/>
    <property type="match status" value="1"/>
</dbReference>
<dbReference type="Proteomes" id="UP000242525">
    <property type="component" value="Unassembled WGS sequence"/>
</dbReference>
<proteinExistence type="predicted"/>
<keyword evidence="3" id="KW-1185">Reference proteome</keyword>
<dbReference type="PANTHER" id="PTHR31285">
    <property type="entry name" value="NICOTINAMIDE MONONUCLEOTIDE ADENYLYLTRANSFERASE"/>
    <property type="match status" value="1"/>
</dbReference>
<protein>
    <submittedName>
        <fullName evidence="2">Similar to Saccharomyces cerevisiae YCL047C POF1 ATPase involved in the protein quality control and filamentation pathways</fullName>
    </submittedName>
</protein>
<evidence type="ECO:0000256" key="1">
    <source>
        <dbReference type="SAM" id="MobiDB-lite"/>
    </source>
</evidence>
<evidence type="ECO:0000313" key="2">
    <source>
        <dbReference type="EMBL" id="CDO57583.1"/>
    </source>
</evidence>
<dbReference type="GO" id="GO:0000309">
    <property type="term" value="F:nicotinamide-nucleotide adenylyltransferase activity"/>
    <property type="evidence" value="ECO:0007669"/>
    <property type="project" value="TreeGrafter"/>
</dbReference>
<feature type="region of interest" description="Disordered" evidence="1">
    <location>
        <begin position="194"/>
        <end position="214"/>
    </location>
</feature>